<gene>
    <name evidence="1" type="ORF">SS1G_10504</name>
</gene>
<proteinExistence type="predicted"/>
<keyword evidence="2" id="KW-1185">Reference proteome</keyword>
<accession>A7EYT8</accession>
<dbReference type="InParanoid" id="A7EYT8"/>
<organism evidence="1 2">
    <name type="scientific">Sclerotinia sclerotiorum (strain ATCC 18683 / 1980 / Ss-1)</name>
    <name type="common">White mold</name>
    <name type="synonym">Whetzelinia sclerotiorum</name>
    <dbReference type="NCBI Taxonomy" id="665079"/>
    <lineage>
        <taxon>Eukaryota</taxon>
        <taxon>Fungi</taxon>
        <taxon>Dikarya</taxon>
        <taxon>Ascomycota</taxon>
        <taxon>Pezizomycotina</taxon>
        <taxon>Leotiomycetes</taxon>
        <taxon>Helotiales</taxon>
        <taxon>Sclerotiniaceae</taxon>
        <taxon>Sclerotinia</taxon>
    </lineage>
</organism>
<dbReference type="HOGENOM" id="CLU_2198580_0_0_1"/>
<dbReference type="Proteomes" id="UP000001312">
    <property type="component" value="Unassembled WGS sequence"/>
</dbReference>
<sequence>MACMYTSKKGRISRLKGGCKLTVLTQENGAKVYKICQIPCNILPSSDFHSSIIQEGIRRVTEIRRSQNKVSPDENLQTPKVIHSFGSSVPLDLKWVRATVRHYHAPGT</sequence>
<dbReference type="KEGG" id="ssl:SS1G_10504"/>
<evidence type="ECO:0000313" key="2">
    <source>
        <dbReference type="Proteomes" id="UP000001312"/>
    </source>
</evidence>
<dbReference type="RefSeq" id="XP_001588956.1">
    <property type="nucleotide sequence ID" value="XM_001588906.1"/>
</dbReference>
<dbReference type="EMBL" id="CH476635">
    <property type="protein sequence ID" value="EDN94630.1"/>
    <property type="molecule type" value="Genomic_DNA"/>
</dbReference>
<name>A7EYT8_SCLS1</name>
<dbReference type="GeneID" id="5484922"/>
<evidence type="ECO:0000313" key="1">
    <source>
        <dbReference type="EMBL" id="EDN94630.1"/>
    </source>
</evidence>
<protein>
    <submittedName>
        <fullName evidence="1">Uncharacterized protein</fullName>
    </submittedName>
</protein>
<dbReference type="AlphaFoldDB" id="A7EYT8"/>
<reference evidence="2" key="1">
    <citation type="journal article" date="2011" name="PLoS Genet.">
        <title>Genomic analysis of the necrotrophic fungal pathogens Sclerotinia sclerotiorum and Botrytis cinerea.</title>
        <authorList>
            <person name="Amselem J."/>
            <person name="Cuomo C.A."/>
            <person name="van Kan J.A."/>
            <person name="Viaud M."/>
            <person name="Benito E.P."/>
            <person name="Couloux A."/>
            <person name="Coutinho P.M."/>
            <person name="de Vries R.P."/>
            <person name="Dyer P.S."/>
            <person name="Fillinger S."/>
            <person name="Fournier E."/>
            <person name="Gout L."/>
            <person name="Hahn M."/>
            <person name="Kohn L."/>
            <person name="Lapalu N."/>
            <person name="Plummer K.M."/>
            <person name="Pradier J.M."/>
            <person name="Quevillon E."/>
            <person name="Sharon A."/>
            <person name="Simon A."/>
            <person name="ten Have A."/>
            <person name="Tudzynski B."/>
            <person name="Tudzynski P."/>
            <person name="Wincker P."/>
            <person name="Andrew M."/>
            <person name="Anthouard V."/>
            <person name="Beever R.E."/>
            <person name="Beffa R."/>
            <person name="Benoit I."/>
            <person name="Bouzid O."/>
            <person name="Brault B."/>
            <person name="Chen Z."/>
            <person name="Choquer M."/>
            <person name="Collemare J."/>
            <person name="Cotton P."/>
            <person name="Danchin E.G."/>
            <person name="Da Silva C."/>
            <person name="Gautier A."/>
            <person name="Giraud C."/>
            <person name="Giraud T."/>
            <person name="Gonzalez C."/>
            <person name="Grossetete S."/>
            <person name="Guldener U."/>
            <person name="Henrissat B."/>
            <person name="Howlett B.J."/>
            <person name="Kodira C."/>
            <person name="Kretschmer M."/>
            <person name="Lappartient A."/>
            <person name="Leroch M."/>
            <person name="Levis C."/>
            <person name="Mauceli E."/>
            <person name="Neuveglise C."/>
            <person name="Oeser B."/>
            <person name="Pearson M."/>
            <person name="Poulain J."/>
            <person name="Poussereau N."/>
            <person name="Quesneville H."/>
            <person name="Rascle C."/>
            <person name="Schumacher J."/>
            <person name="Segurens B."/>
            <person name="Sexton A."/>
            <person name="Silva E."/>
            <person name="Sirven C."/>
            <person name="Soanes D.M."/>
            <person name="Talbot N.J."/>
            <person name="Templeton M."/>
            <person name="Yandava C."/>
            <person name="Yarden O."/>
            <person name="Zeng Q."/>
            <person name="Rollins J.A."/>
            <person name="Lebrun M.H."/>
            <person name="Dickman M."/>
        </authorList>
    </citation>
    <scope>NUCLEOTIDE SEQUENCE [LARGE SCALE GENOMIC DNA]</scope>
    <source>
        <strain evidence="2">ATCC 18683 / 1980 / Ss-1</strain>
    </source>
</reference>